<name>A0A7L4CRP1_9AVES</name>
<dbReference type="Proteomes" id="UP000551823">
    <property type="component" value="Unassembled WGS sequence"/>
</dbReference>
<organism evidence="1 2">
    <name type="scientific">Nyctiprogne leucopyga</name>
    <dbReference type="NCBI Taxonomy" id="382315"/>
    <lineage>
        <taxon>Eukaryota</taxon>
        <taxon>Metazoa</taxon>
        <taxon>Chordata</taxon>
        <taxon>Craniata</taxon>
        <taxon>Vertebrata</taxon>
        <taxon>Euteleostomi</taxon>
        <taxon>Archelosauria</taxon>
        <taxon>Archosauria</taxon>
        <taxon>Dinosauria</taxon>
        <taxon>Saurischia</taxon>
        <taxon>Theropoda</taxon>
        <taxon>Coelurosauria</taxon>
        <taxon>Aves</taxon>
        <taxon>Neognathae</taxon>
        <taxon>Neoaves</taxon>
        <taxon>Strisores</taxon>
        <taxon>Caprimulgiformes</taxon>
        <taxon>Caprimulgidae</taxon>
        <taxon>Chordeilinae</taxon>
        <taxon>Nyctiprogne</taxon>
    </lineage>
</organism>
<dbReference type="SUPFAM" id="SSF48726">
    <property type="entry name" value="Immunoglobulin"/>
    <property type="match status" value="1"/>
</dbReference>
<gene>
    <name evidence="1" type="primary">Nphs1</name>
    <name evidence="1" type="ORF">NYCLEU_R14746</name>
</gene>
<proteinExistence type="predicted"/>
<reference evidence="1 2" key="1">
    <citation type="submission" date="2019-09" db="EMBL/GenBank/DDBJ databases">
        <title>Bird 10,000 Genomes (B10K) Project - Family phase.</title>
        <authorList>
            <person name="Zhang G."/>
        </authorList>
    </citation>
    <scope>NUCLEOTIDE SEQUENCE [LARGE SCALE GENOMIC DNA]</scope>
    <source>
        <strain evidence="1">B10K-DU-005-01</strain>
    </source>
</reference>
<keyword evidence="2" id="KW-1185">Reference proteome</keyword>
<protein>
    <submittedName>
        <fullName evidence="1">NPHN protein</fullName>
    </submittedName>
</protein>
<dbReference type="InterPro" id="IPR013783">
    <property type="entry name" value="Ig-like_fold"/>
</dbReference>
<feature type="non-terminal residue" evidence="1">
    <location>
        <position position="143"/>
    </location>
</feature>
<feature type="non-terminal residue" evidence="1">
    <location>
        <position position="1"/>
    </location>
</feature>
<accession>A0A7L4CRP1</accession>
<dbReference type="Gene3D" id="2.60.40.10">
    <property type="entry name" value="Immunoglobulins"/>
    <property type="match status" value="1"/>
</dbReference>
<comment type="caution">
    <text evidence="1">The sequence shown here is derived from an EMBL/GenBank/DDBJ whole genome shotgun (WGS) entry which is preliminary data.</text>
</comment>
<evidence type="ECO:0000313" key="2">
    <source>
        <dbReference type="Proteomes" id="UP000551823"/>
    </source>
</evidence>
<dbReference type="EMBL" id="VZZU01013788">
    <property type="protein sequence ID" value="NXW52859.1"/>
    <property type="molecule type" value="Genomic_DNA"/>
</dbReference>
<sequence>ELEAEPGAEPLPVLVPDRSDSAQLRCRAQGVPGVWLHWEHRGQPLRPDDARFQEHQWREGPWTSSLLTVANISQDRARLRDRYHQPNWDQYKKRQRYQYHNWAQEQNWEQEENQTLGTFTCIAQNSLGTARRRIQLRLAGTGR</sequence>
<evidence type="ECO:0000313" key="1">
    <source>
        <dbReference type="EMBL" id="NXW52859.1"/>
    </source>
</evidence>
<dbReference type="InterPro" id="IPR036179">
    <property type="entry name" value="Ig-like_dom_sf"/>
</dbReference>
<dbReference type="AlphaFoldDB" id="A0A7L4CRP1"/>